<dbReference type="AlphaFoldDB" id="A0AAD1UDT5"/>
<name>A0AAD1UDT5_EUPCR</name>
<keyword evidence="2 6" id="KW-0812">Transmembrane</keyword>
<keyword evidence="3 6" id="KW-1133">Transmembrane helix</keyword>
<dbReference type="EMBL" id="CAMPGE010008475">
    <property type="protein sequence ID" value="CAI2367373.1"/>
    <property type="molecule type" value="Genomic_DNA"/>
</dbReference>
<dbReference type="GO" id="GO:0022857">
    <property type="term" value="F:transmembrane transporter activity"/>
    <property type="evidence" value="ECO:0007669"/>
    <property type="project" value="InterPro"/>
</dbReference>
<dbReference type="PROSITE" id="PS00216">
    <property type="entry name" value="SUGAR_TRANSPORT_1"/>
    <property type="match status" value="1"/>
</dbReference>
<feature type="transmembrane region" description="Helical" evidence="6">
    <location>
        <begin position="435"/>
        <end position="455"/>
    </location>
</feature>
<evidence type="ECO:0000256" key="5">
    <source>
        <dbReference type="SAM" id="MobiDB-lite"/>
    </source>
</evidence>
<feature type="compositionally biased region" description="Low complexity" evidence="5">
    <location>
        <begin position="11"/>
        <end position="20"/>
    </location>
</feature>
<gene>
    <name evidence="8" type="ORF">ECRASSUSDP1_LOCUS8655</name>
</gene>
<evidence type="ECO:0000256" key="1">
    <source>
        <dbReference type="ARBA" id="ARBA00004141"/>
    </source>
</evidence>
<dbReference type="Gene3D" id="1.20.1250.20">
    <property type="entry name" value="MFS general substrate transporter like domains"/>
    <property type="match status" value="1"/>
</dbReference>
<feature type="transmembrane region" description="Helical" evidence="6">
    <location>
        <begin position="224"/>
        <end position="244"/>
    </location>
</feature>
<feature type="transmembrane region" description="Helical" evidence="6">
    <location>
        <begin position="375"/>
        <end position="398"/>
    </location>
</feature>
<proteinExistence type="predicted"/>
<feature type="transmembrane region" description="Helical" evidence="6">
    <location>
        <begin position="138"/>
        <end position="157"/>
    </location>
</feature>
<feature type="transmembrane region" description="Helical" evidence="6">
    <location>
        <begin position="351"/>
        <end position="369"/>
    </location>
</feature>
<reference evidence="8" key="1">
    <citation type="submission" date="2023-07" db="EMBL/GenBank/DDBJ databases">
        <authorList>
            <consortium name="AG Swart"/>
            <person name="Singh M."/>
            <person name="Singh A."/>
            <person name="Seah K."/>
            <person name="Emmerich C."/>
        </authorList>
    </citation>
    <scope>NUCLEOTIDE SEQUENCE</scope>
    <source>
        <strain evidence="8">DP1</strain>
    </source>
</reference>
<dbReference type="InterPro" id="IPR020846">
    <property type="entry name" value="MFS_dom"/>
</dbReference>
<organism evidence="8 9">
    <name type="scientific">Euplotes crassus</name>
    <dbReference type="NCBI Taxonomy" id="5936"/>
    <lineage>
        <taxon>Eukaryota</taxon>
        <taxon>Sar</taxon>
        <taxon>Alveolata</taxon>
        <taxon>Ciliophora</taxon>
        <taxon>Intramacronucleata</taxon>
        <taxon>Spirotrichea</taxon>
        <taxon>Hypotrichia</taxon>
        <taxon>Euplotida</taxon>
        <taxon>Euplotidae</taxon>
        <taxon>Moneuplotes</taxon>
    </lineage>
</organism>
<feature type="transmembrane region" description="Helical" evidence="6">
    <location>
        <begin position="410"/>
        <end position="429"/>
    </location>
</feature>
<dbReference type="InterPro" id="IPR036259">
    <property type="entry name" value="MFS_trans_sf"/>
</dbReference>
<keyword evidence="9" id="KW-1185">Reference proteome</keyword>
<protein>
    <recommendedName>
        <fullName evidence="7">Major facilitator superfamily (MFS) profile domain-containing protein</fullName>
    </recommendedName>
</protein>
<feature type="domain" description="Major facilitator superfamily (MFS) profile" evidence="7">
    <location>
        <begin position="35"/>
        <end position="459"/>
    </location>
</feature>
<feature type="transmembrane region" description="Helical" evidence="6">
    <location>
        <begin position="290"/>
        <end position="310"/>
    </location>
</feature>
<feature type="transmembrane region" description="Helical" evidence="6">
    <location>
        <begin position="109"/>
        <end position="131"/>
    </location>
</feature>
<feature type="transmembrane region" description="Helical" evidence="6">
    <location>
        <begin position="322"/>
        <end position="344"/>
    </location>
</feature>
<feature type="transmembrane region" description="Helical" evidence="6">
    <location>
        <begin position="197"/>
        <end position="218"/>
    </location>
</feature>
<comment type="caution">
    <text evidence="8">The sequence shown here is derived from an EMBL/GenBank/DDBJ whole genome shotgun (WGS) entry which is preliminary data.</text>
</comment>
<evidence type="ECO:0000259" key="7">
    <source>
        <dbReference type="PROSITE" id="PS50850"/>
    </source>
</evidence>
<sequence length="459" mass="51982">MNQERKTFNISSSTDSSPSDQGESLTKDKKWQLVFLMILHVSGALFGLSLPFLELIPKMECQIGPAWKTCTKDEVCTQNLDYRVDWDSKYSIVNLITQVGLLCTEDYKIGLIGSLVFLGFIVSSVTIMPLADIFGRKPVLLATSIISTTLAAFTVFASNLFQVYIFVFLIGCTILVRGTVSYIYIMETVPKNLEAKFIPVLTIIEKLVICSIPIIFYMSQDWTYIFVIYCTVSYGSIIYICFIPESQKFLDHRKNKEDVGETQSRNGDTEIQDTQEKQGFCDMIKQWSNLLNLFIMICCWSFTSSSYYLVSFYIKYFKGSVYINSLLFGVAGLVGTILFGILIRVISSKKLFILAFMLTFVGSIGFTLTKNNGSLVPIWILCMVTSLSIQFSLCYFVNCELFKPSFRTRIFSICNICARLFTMVSPMLVELMENPIILMSVWAIGMILLATRITIPKSE</sequence>
<dbReference type="SUPFAM" id="SSF103473">
    <property type="entry name" value="MFS general substrate transporter"/>
    <property type="match status" value="1"/>
</dbReference>
<feature type="region of interest" description="Disordered" evidence="5">
    <location>
        <begin position="1"/>
        <end position="23"/>
    </location>
</feature>
<comment type="subcellular location">
    <subcellularLocation>
        <location evidence="1">Membrane</location>
        <topology evidence="1">Multi-pass membrane protein</topology>
    </subcellularLocation>
</comment>
<dbReference type="PANTHER" id="PTHR24064">
    <property type="entry name" value="SOLUTE CARRIER FAMILY 22 MEMBER"/>
    <property type="match status" value="1"/>
</dbReference>
<evidence type="ECO:0000256" key="2">
    <source>
        <dbReference type="ARBA" id="ARBA00022692"/>
    </source>
</evidence>
<dbReference type="GO" id="GO:0016020">
    <property type="term" value="C:membrane"/>
    <property type="evidence" value="ECO:0007669"/>
    <property type="project" value="UniProtKB-SubCell"/>
</dbReference>
<dbReference type="Pfam" id="PF07690">
    <property type="entry name" value="MFS_1"/>
    <property type="match status" value="1"/>
</dbReference>
<evidence type="ECO:0000256" key="4">
    <source>
        <dbReference type="ARBA" id="ARBA00023136"/>
    </source>
</evidence>
<dbReference type="Proteomes" id="UP001295684">
    <property type="component" value="Unassembled WGS sequence"/>
</dbReference>
<feature type="transmembrane region" description="Helical" evidence="6">
    <location>
        <begin position="163"/>
        <end position="185"/>
    </location>
</feature>
<dbReference type="InterPro" id="IPR005829">
    <property type="entry name" value="Sugar_transporter_CS"/>
</dbReference>
<keyword evidence="4 6" id="KW-0472">Membrane</keyword>
<dbReference type="InterPro" id="IPR011701">
    <property type="entry name" value="MFS"/>
</dbReference>
<evidence type="ECO:0000256" key="6">
    <source>
        <dbReference type="SAM" id="Phobius"/>
    </source>
</evidence>
<accession>A0AAD1UDT5</accession>
<evidence type="ECO:0000313" key="9">
    <source>
        <dbReference type="Proteomes" id="UP001295684"/>
    </source>
</evidence>
<evidence type="ECO:0000313" key="8">
    <source>
        <dbReference type="EMBL" id="CAI2367373.1"/>
    </source>
</evidence>
<dbReference type="PROSITE" id="PS50850">
    <property type="entry name" value="MFS"/>
    <property type="match status" value="1"/>
</dbReference>
<evidence type="ECO:0000256" key="3">
    <source>
        <dbReference type="ARBA" id="ARBA00022989"/>
    </source>
</evidence>
<feature type="transmembrane region" description="Helical" evidence="6">
    <location>
        <begin position="33"/>
        <end position="53"/>
    </location>
</feature>